<feature type="binding site" evidence="6">
    <location>
        <position position="107"/>
    </location>
    <ligand>
        <name>FMN</name>
        <dbReference type="ChEBI" id="CHEBI:58210"/>
    </ligand>
</feature>
<dbReference type="PANTHER" id="PTHR30011">
    <property type="entry name" value="ALKANESULFONATE MONOOXYGENASE-RELATED"/>
    <property type="match status" value="1"/>
</dbReference>
<comment type="similarity">
    <text evidence="5">Belongs to the NtaA/SnaA/DszA monooxygenase family.</text>
</comment>
<reference evidence="8 9" key="1">
    <citation type="submission" date="2019-07" db="EMBL/GenBank/DDBJ databases">
        <title>Whole genome shotgun sequence of Reyranella soli NBRC 108950.</title>
        <authorList>
            <person name="Hosoyama A."/>
            <person name="Uohara A."/>
            <person name="Ohji S."/>
            <person name="Ichikawa N."/>
        </authorList>
    </citation>
    <scope>NUCLEOTIDE SEQUENCE [LARGE SCALE GENOMIC DNA]</scope>
    <source>
        <strain evidence="8 9">NBRC 108950</strain>
    </source>
</reference>
<evidence type="ECO:0000259" key="7">
    <source>
        <dbReference type="Pfam" id="PF00296"/>
    </source>
</evidence>
<dbReference type="InterPro" id="IPR036661">
    <property type="entry name" value="Luciferase-like_sf"/>
</dbReference>
<keyword evidence="3" id="KW-0560">Oxidoreductase</keyword>
<evidence type="ECO:0000313" key="8">
    <source>
        <dbReference type="EMBL" id="GEP54233.1"/>
    </source>
</evidence>
<dbReference type="GO" id="GO:0004497">
    <property type="term" value="F:monooxygenase activity"/>
    <property type="evidence" value="ECO:0007669"/>
    <property type="project" value="UniProtKB-KW"/>
</dbReference>
<dbReference type="GO" id="GO:0016705">
    <property type="term" value="F:oxidoreductase activity, acting on paired donors, with incorporation or reduction of molecular oxygen"/>
    <property type="evidence" value="ECO:0007669"/>
    <property type="project" value="InterPro"/>
</dbReference>
<sequence length="439" mass="48813">MPKPMMHLAQFLVHGPTYHSVAMWRHPRTAAAGYDWTHPELYQHIARVCERGKLDMLFFADLNYISDTFSGSLAPAIRNATQAPEHDPIPLLSFMAAATTHIGLGATYSVSHQHPFHAARLWATLDHLTKGRAAWNVVTTLNHNQSANYGEEMKPTDERYDRAHEFMEVCRKLWASWDEDAVIMDRDAGIFADPAKVHRIDHEGRFFKSRGPLNVVRSPHHGPAILQAGTSGKGRDFAAHYADAVFAIQPYIAGAKALYDDIKRGAAEAGRPPSACKMLFGVQPIIGASRAEAEDKQAEHNALVPLEGGLAILSGHLDFDLSTLPLDTVMAHRTEPKLQRMQTRYRTATGELLTLRQVAQNHGQSVGLPQIVGTPADIADQLEVYFDQVGGDGFMLSPIYCPGAIEEFVDLVVPELQRRGRFRREYAGTTQRDHLNQDF</sequence>
<dbReference type="Pfam" id="PF00296">
    <property type="entry name" value="Bac_luciferase"/>
    <property type="match status" value="1"/>
</dbReference>
<gene>
    <name evidence="8" type="primary">ssuD_1</name>
    <name evidence="8" type="ORF">RSO01_13990</name>
</gene>
<organism evidence="8 9">
    <name type="scientific">Reyranella soli</name>
    <dbReference type="NCBI Taxonomy" id="1230389"/>
    <lineage>
        <taxon>Bacteria</taxon>
        <taxon>Pseudomonadati</taxon>
        <taxon>Pseudomonadota</taxon>
        <taxon>Alphaproteobacteria</taxon>
        <taxon>Hyphomicrobiales</taxon>
        <taxon>Reyranellaceae</taxon>
        <taxon>Reyranella</taxon>
    </lineage>
</organism>
<dbReference type="InterPro" id="IPR016215">
    <property type="entry name" value="NTA_MOA"/>
</dbReference>
<evidence type="ECO:0000256" key="4">
    <source>
        <dbReference type="ARBA" id="ARBA00023033"/>
    </source>
</evidence>
<accession>A0A512N5N1</accession>
<keyword evidence="4 8" id="KW-0503">Monooxygenase</keyword>
<dbReference type="CDD" id="cd01095">
    <property type="entry name" value="Nitrilotriacetate_monoxgenase"/>
    <property type="match status" value="1"/>
</dbReference>
<dbReference type="Proteomes" id="UP000321058">
    <property type="component" value="Unassembled WGS sequence"/>
</dbReference>
<comment type="caution">
    <text evidence="8">The sequence shown here is derived from an EMBL/GenBank/DDBJ whole genome shotgun (WGS) entry which is preliminary data.</text>
</comment>
<keyword evidence="9" id="KW-1185">Reference proteome</keyword>
<dbReference type="PANTHER" id="PTHR30011:SF16">
    <property type="entry name" value="C2H2 FINGER DOMAIN TRANSCRIPTION FACTOR (EUROFUNG)-RELATED"/>
    <property type="match status" value="1"/>
</dbReference>
<protein>
    <submittedName>
        <fullName evidence="8">Monooxygenase</fullName>
    </submittedName>
</protein>
<dbReference type="InterPro" id="IPR011251">
    <property type="entry name" value="Luciferase-like_dom"/>
</dbReference>
<keyword evidence="2 6" id="KW-0288">FMN</keyword>
<dbReference type="RefSeq" id="WP_147147597.1">
    <property type="nucleotide sequence ID" value="NZ_BKAJ01000027.1"/>
</dbReference>
<evidence type="ECO:0000256" key="2">
    <source>
        <dbReference type="ARBA" id="ARBA00022643"/>
    </source>
</evidence>
<evidence type="ECO:0000256" key="5">
    <source>
        <dbReference type="ARBA" id="ARBA00033748"/>
    </source>
</evidence>
<feature type="domain" description="Luciferase-like" evidence="7">
    <location>
        <begin position="46"/>
        <end position="387"/>
    </location>
</feature>
<proteinExistence type="inferred from homology"/>
<evidence type="ECO:0000256" key="1">
    <source>
        <dbReference type="ARBA" id="ARBA00022630"/>
    </source>
</evidence>
<evidence type="ECO:0000256" key="6">
    <source>
        <dbReference type="PIRSR" id="PIRSR000337-1"/>
    </source>
</evidence>
<evidence type="ECO:0000313" key="9">
    <source>
        <dbReference type="Proteomes" id="UP000321058"/>
    </source>
</evidence>
<name>A0A512N5N1_9HYPH</name>
<dbReference type="InterPro" id="IPR051260">
    <property type="entry name" value="Diverse_substr_monoxygenases"/>
</dbReference>
<feature type="binding site" evidence="6">
    <location>
        <position position="61"/>
    </location>
    <ligand>
        <name>FMN</name>
        <dbReference type="ChEBI" id="CHEBI:58210"/>
    </ligand>
</feature>
<dbReference type="OrthoDB" id="6752030at2"/>
<dbReference type="PIRSF" id="PIRSF000337">
    <property type="entry name" value="NTA_MOA"/>
    <property type="match status" value="1"/>
</dbReference>
<dbReference type="SUPFAM" id="SSF51679">
    <property type="entry name" value="Bacterial luciferase-like"/>
    <property type="match status" value="1"/>
</dbReference>
<dbReference type="EMBL" id="BKAJ01000027">
    <property type="protein sequence ID" value="GEP54233.1"/>
    <property type="molecule type" value="Genomic_DNA"/>
</dbReference>
<dbReference type="Gene3D" id="3.20.20.30">
    <property type="entry name" value="Luciferase-like domain"/>
    <property type="match status" value="1"/>
</dbReference>
<keyword evidence="1 6" id="KW-0285">Flavoprotein</keyword>
<dbReference type="NCBIfam" id="TIGR03860">
    <property type="entry name" value="FMN_nitrolo"/>
    <property type="match status" value="1"/>
</dbReference>
<dbReference type="AlphaFoldDB" id="A0A512N5N1"/>
<feature type="binding site" evidence="6">
    <location>
        <position position="231"/>
    </location>
    <ligand>
        <name>FMN</name>
        <dbReference type="ChEBI" id="CHEBI:58210"/>
    </ligand>
</feature>
<feature type="binding site" evidence="6">
    <location>
        <position position="160"/>
    </location>
    <ligand>
        <name>FMN</name>
        <dbReference type="ChEBI" id="CHEBI:58210"/>
    </ligand>
</feature>
<evidence type="ECO:0000256" key="3">
    <source>
        <dbReference type="ARBA" id="ARBA00023002"/>
    </source>
</evidence>